<dbReference type="Gene3D" id="1.10.287.130">
    <property type="match status" value="1"/>
</dbReference>
<dbReference type="CDD" id="cd00082">
    <property type="entry name" value="HisKA"/>
    <property type="match status" value="1"/>
</dbReference>
<dbReference type="InterPro" id="IPR015943">
    <property type="entry name" value="WD40/YVTN_repeat-like_dom_sf"/>
</dbReference>
<dbReference type="FunFam" id="2.60.40.10:FF:000791">
    <property type="entry name" value="Two-component system sensor histidine kinase/response regulator"/>
    <property type="match status" value="1"/>
</dbReference>
<dbReference type="SUPFAM" id="SSF55874">
    <property type="entry name" value="ATPase domain of HSP90 chaperone/DNA topoisomerase II/histidine kinase"/>
    <property type="match status" value="1"/>
</dbReference>
<dbReference type="EMBL" id="JAALLT010000004">
    <property type="protein sequence ID" value="NGP77379.1"/>
    <property type="molecule type" value="Genomic_DNA"/>
</dbReference>
<keyword evidence="6" id="KW-0732">Signal</keyword>
<evidence type="ECO:0000259" key="7">
    <source>
        <dbReference type="PROSITE" id="PS50109"/>
    </source>
</evidence>
<feature type="chain" id="PRO_5026902643" description="histidine kinase" evidence="6">
    <location>
        <begin position="25"/>
        <end position="1179"/>
    </location>
</feature>
<dbReference type="Pfam" id="PF07494">
    <property type="entry name" value="Reg_prop"/>
    <property type="match status" value="2"/>
</dbReference>
<evidence type="ECO:0000313" key="8">
    <source>
        <dbReference type="EMBL" id="NGP77379.1"/>
    </source>
</evidence>
<dbReference type="Proteomes" id="UP000473278">
    <property type="component" value="Unassembled WGS sequence"/>
</dbReference>
<dbReference type="InterPro" id="IPR003661">
    <property type="entry name" value="HisK_dim/P_dom"/>
</dbReference>
<dbReference type="InterPro" id="IPR005467">
    <property type="entry name" value="His_kinase_dom"/>
</dbReference>
<evidence type="ECO:0000256" key="6">
    <source>
        <dbReference type="SAM" id="SignalP"/>
    </source>
</evidence>
<dbReference type="SMART" id="SM00388">
    <property type="entry name" value="HisKA"/>
    <property type="match status" value="1"/>
</dbReference>
<dbReference type="RefSeq" id="WP_346267285.1">
    <property type="nucleotide sequence ID" value="NZ_JAALLT010000004.1"/>
</dbReference>
<dbReference type="Pfam" id="PF00512">
    <property type="entry name" value="HisKA"/>
    <property type="match status" value="1"/>
</dbReference>
<dbReference type="Pfam" id="PF07495">
    <property type="entry name" value="Y_Y_Y"/>
    <property type="match status" value="1"/>
</dbReference>
<feature type="region of interest" description="Disordered" evidence="5">
    <location>
        <begin position="1060"/>
        <end position="1097"/>
    </location>
</feature>
<evidence type="ECO:0000256" key="2">
    <source>
        <dbReference type="ARBA" id="ARBA00012438"/>
    </source>
</evidence>
<evidence type="ECO:0000256" key="4">
    <source>
        <dbReference type="SAM" id="Coils"/>
    </source>
</evidence>
<dbReference type="SUPFAM" id="SSF63829">
    <property type="entry name" value="Calcium-dependent phosphotriesterase"/>
    <property type="match status" value="2"/>
</dbReference>
<dbReference type="InterPro" id="IPR004358">
    <property type="entry name" value="Sig_transdc_His_kin-like_C"/>
</dbReference>
<feature type="signal peptide" evidence="6">
    <location>
        <begin position="1"/>
        <end position="24"/>
    </location>
</feature>
<dbReference type="PRINTS" id="PR00344">
    <property type="entry name" value="BCTRLSENSOR"/>
</dbReference>
<feature type="compositionally biased region" description="Low complexity" evidence="5">
    <location>
        <begin position="1070"/>
        <end position="1087"/>
    </location>
</feature>
<dbReference type="InterPro" id="IPR036097">
    <property type="entry name" value="HisK_dim/P_sf"/>
</dbReference>
<dbReference type="InterPro" id="IPR013783">
    <property type="entry name" value="Ig-like_fold"/>
</dbReference>
<comment type="catalytic activity">
    <reaction evidence="1">
        <text>ATP + protein L-histidine = ADP + protein N-phospho-L-histidine.</text>
        <dbReference type="EC" id="2.7.13.3"/>
    </reaction>
</comment>
<proteinExistence type="predicted"/>
<reference evidence="8 9" key="1">
    <citation type="submission" date="2020-02" db="EMBL/GenBank/DDBJ databases">
        <title>Balneolaceae bacterium YR4-1, complete genome.</title>
        <authorList>
            <person name="Li Y."/>
            <person name="Wu S."/>
        </authorList>
    </citation>
    <scope>NUCLEOTIDE SEQUENCE [LARGE SCALE GENOMIC DNA]</scope>
    <source>
        <strain evidence="8 9">YR4-1</strain>
    </source>
</reference>
<feature type="domain" description="Histidine kinase" evidence="7">
    <location>
        <begin position="914"/>
        <end position="1179"/>
    </location>
</feature>
<name>A0A6M1SQJ6_9BACT</name>
<protein>
    <recommendedName>
        <fullName evidence="2">histidine kinase</fullName>
        <ecNumber evidence="2">2.7.13.3</ecNumber>
    </recommendedName>
</protein>
<dbReference type="EC" id="2.7.13.3" evidence="2"/>
<gene>
    <name evidence="8" type="ORF">G3570_12090</name>
</gene>
<dbReference type="Gene3D" id="2.130.10.10">
    <property type="entry name" value="YVTN repeat-like/Quinoprotein amine dehydrogenase"/>
    <property type="match status" value="4"/>
</dbReference>
<dbReference type="InterPro" id="IPR003594">
    <property type="entry name" value="HATPase_dom"/>
</dbReference>
<dbReference type="InterPro" id="IPR011123">
    <property type="entry name" value="Y_Y_Y"/>
</dbReference>
<dbReference type="CDD" id="cd00075">
    <property type="entry name" value="HATPase"/>
    <property type="match status" value="1"/>
</dbReference>
<evidence type="ECO:0000313" key="9">
    <source>
        <dbReference type="Proteomes" id="UP000473278"/>
    </source>
</evidence>
<dbReference type="PANTHER" id="PTHR43547">
    <property type="entry name" value="TWO-COMPONENT HISTIDINE KINASE"/>
    <property type="match status" value="1"/>
</dbReference>
<dbReference type="SMART" id="SM00387">
    <property type="entry name" value="HATPase_c"/>
    <property type="match status" value="1"/>
</dbReference>
<dbReference type="AlphaFoldDB" id="A0A6M1SQJ6"/>
<dbReference type="Gene3D" id="3.30.565.10">
    <property type="entry name" value="Histidine kinase-like ATPase, C-terminal domain"/>
    <property type="match status" value="1"/>
</dbReference>
<keyword evidence="9" id="KW-1185">Reference proteome</keyword>
<dbReference type="PANTHER" id="PTHR43547:SF2">
    <property type="entry name" value="HYBRID SIGNAL TRANSDUCTION HISTIDINE KINASE C"/>
    <property type="match status" value="1"/>
</dbReference>
<dbReference type="InterPro" id="IPR011110">
    <property type="entry name" value="Reg_prop"/>
</dbReference>
<organism evidence="8 9">
    <name type="scientific">Halalkalibaculum roseum</name>
    <dbReference type="NCBI Taxonomy" id="2709311"/>
    <lineage>
        <taxon>Bacteria</taxon>
        <taxon>Pseudomonadati</taxon>
        <taxon>Balneolota</taxon>
        <taxon>Balneolia</taxon>
        <taxon>Balneolales</taxon>
        <taxon>Balneolaceae</taxon>
        <taxon>Halalkalibaculum</taxon>
    </lineage>
</organism>
<keyword evidence="3" id="KW-0597">Phosphoprotein</keyword>
<dbReference type="Pfam" id="PF02518">
    <property type="entry name" value="HATPase_c"/>
    <property type="match status" value="1"/>
</dbReference>
<evidence type="ECO:0000256" key="1">
    <source>
        <dbReference type="ARBA" id="ARBA00000085"/>
    </source>
</evidence>
<dbReference type="Gene3D" id="2.60.40.10">
    <property type="entry name" value="Immunoglobulins"/>
    <property type="match status" value="1"/>
</dbReference>
<feature type="coiled-coil region" evidence="4">
    <location>
        <begin position="847"/>
        <end position="905"/>
    </location>
</feature>
<evidence type="ECO:0000256" key="5">
    <source>
        <dbReference type="SAM" id="MobiDB-lite"/>
    </source>
</evidence>
<keyword evidence="4" id="KW-0175">Coiled coil</keyword>
<evidence type="ECO:0000256" key="3">
    <source>
        <dbReference type="ARBA" id="ARBA00022553"/>
    </source>
</evidence>
<dbReference type="PROSITE" id="PS50109">
    <property type="entry name" value="HIS_KIN"/>
    <property type="match status" value="1"/>
</dbReference>
<comment type="caution">
    <text evidence="8">The sequence shown here is derived from an EMBL/GenBank/DDBJ whole genome shotgun (WGS) entry which is preliminary data.</text>
</comment>
<accession>A0A6M1SQJ6</accession>
<dbReference type="InterPro" id="IPR036890">
    <property type="entry name" value="HATPase_C_sf"/>
</dbReference>
<dbReference type="GO" id="GO:0000155">
    <property type="term" value="F:phosphorelay sensor kinase activity"/>
    <property type="evidence" value="ECO:0007669"/>
    <property type="project" value="InterPro"/>
</dbReference>
<sequence>MLKKIFAVSCFFILILLVSQNTKAQTLQPEAPERAILFSDVPTLRFENLNLEDGMAQYSAESILQDSFGYMWIATQGGLHRYNGYEFEIYSSVPFDTTSLSVSGTNALEEASNGDIWVGTIGGGLNRFNRKNQTFSNFVNDPSDSTTIVSNSIEDIYLATNGDLWVASSINGVSRLPADSTDYFVRYQHDPDDSNSLSSNIITQITGDAAGNIWIGTREGINRINPKTGEINRYLEPLEDSSYVSFIVSSQYHPPESSEIVWLATGNGFVKLNSATGDYTRYMPDKTGEMGQATIELADISPDPENPSILWAVGYNTGLVRFDTRTKEFIFYQHDPGNSNSIINNTATNITADRTGNLWIGHTTDGISQFTPSSANFLHLRHDPQDPQSLGPNSAWGLYEDQNQTLWAGTGNSAEFYLNRIDLETGTVTRYEHDPDNPQSITDRETFAITEDSSGRFWVGTSRGLNLFDRQTGTATRFLRRPVGENLASNFIASIVQKAKSKNEFWVGTYSGLKLFNVENGSFTDVPIRGENFNNPPIFYLFYDLEGSLWAGSLEGLIQVDPENGDHTIYRYDPSDTNSLSSNSILVITQRDNEPGILWVGTADGGLNRLDIGSGEVTHFTTNDGLPNNAIYGILEDDNRTLWISTNRGISNFYPDENSFRNYGLEDGLIQLEHSQFAFAKGANGILYFGHKDGITAFKPENLSTNTIPPQVVISDFRLFNETVLPGPDEPFDEQIEKESEITIDYDQSEVAFEYVGLHYSNPSKNQYKYQLVGFDEHWVDAGNRRLATYTNLAPGEYTFNVLASNADGAWNEEGASVTLTILPPWYQTWWAYGLYGLMFISGIFAVDRLQRRRLIARERERAKERELEQEKKYSRELQDAYSDLEDSIEKLTAAQDQLIQQEKLASLGQLTAGIAHEIKNPLNFVNNFSDLSLEMIDELIDEMKGGKLEEAELLAKDISRNLSKIHDHGSRADRIVKSMLEHSRGGSGEMAPTPLNPLIKEYVNLAFHGMRARKNPINVDIVLDLDENVGEVEMLGEDFSRVILNLCNNAFDAMREKLSEKSHVKNKKSPSLEVGSSEESGSQQSELGDDSSNDYEPRLTARTRQKGSNVIIEIEDNGPGIPEEMKDKILQPFFTTKKGNQGTGLGLSITNDIIKAHGGSLDIESEPGKTVFIITISS</sequence>
<dbReference type="SUPFAM" id="SSF47384">
    <property type="entry name" value="Homodimeric domain of signal transducing histidine kinase"/>
    <property type="match status" value="1"/>
</dbReference>